<keyword evidence="2" id="KW-1185">Reference proteome</keyword>
<dbReference type="RefSeq" id="WP_034570182.1">
    <property type="nucleotide sequence ID" value="NZ_JQBS01000032.1"/>
</dbReference>
<dbReference type="InterPro" id="IPR024410">
    <property type="entry name" value="Phage_TAC_12"/>
</dbReference>
<proteinExistence type="predicted"/>
<organism evidence="1 2">
    <name type="scientific">Carnobacterium divergens DSM 20623</name>
    <dbReference type="NCBI Taxonomy" id="1449336"/>
    <lineage>
        <taxon>Bacteria</taxon>
        <taxon>Bacillati</taxon>
        <taxon>Bacillota</taxon>
        <taxon>Bacilli</taxon>
        <taxon>Lactobacillales</taxon>
        <taxon>Carnobacteriaceae</taxon>
        <taxon>Carnobacterium</taxon>
    </lineage>
</organism>
<dbReference type="GeneID" id="89588676"/>
<dbReference type="Pfam" id="PF12363">
    <property type="entry name" value="Phage_TAC_12"/>
    <property type="match status" value="1"/>
</dbReference>
<evidence type="ECO:0008006" key="3">
    <source>
        <dbReference type="Google" id="ProtNLM"/>
    </source>
</evidence>
<sequence length="144" mass="16366">MFTIDLKKKSYEVKGSLRFARDIETNLSTQQDGINQLNGMALLYMGLQSDSINALLNFLYYGIKASERPSMDIIEDSLDEMLAKDEDALENLFLKAIGVLETSGFFAKMKKMLMENLKNDPNNKELAKQMEQKRKKAISLLSQS</sequence>
<protein>
    <recommendedName>
        <fullName evidence="3">Phage protein</fullName>
    </recommendedName>
</protein>
<dbReference type="PATRIC" id="fig|1449336.4.peg.1404"/>
<reference evidence="1 2" key="1">
    <citation type="journal article" date="2015" name="Genome Announc.">
        <title>Expanding the biotechnology potential of lactobacilli through comparative genomics of 213 strains and associated genera.</title>
        <authorList>
            <person name="Sun Z."/>
            <person name="Harris H.M."/>
            <person name="McCann A."/>
            <person name="Guo C."/>
            <person name="Argimon S."/>
            <person name="Zhang W."/>
            <person name="Yang X."/>
            <person name="Jeffery I.B."/>
            <person name="Cooney J.C."/>
            <person name="Kagawa T.F."/>
            <person name="Liu W."/>
            <person name="Song Y."/>
            <person name="Salvetti E."/>
            <person name="Wrobel A."/>
            <person name="Rasinkangas P."/>
            <person name="Parkhill J."/>
            <person name="Rea M.C."/>
            <person name="O'Sullivan O."/>
            <person name="Ritari J."/>
            <person name="Douillard F.P."/>
            <person name="Paul Ross R."/>
            <person name="Yang R."/>
            <person name="Briner A.E."/>
            <person name="Felis G.E."/>
            <person name="de Vos W.M."/>
            <person name="Barrangou R."/>
            <person name="Klaenhammer T.R."/>
            <person name="Caufield P.W."/>
            <person name="Cui Y."/>
            <person name="Zhang H."/>
            <person name="O'Toole P.W."/>
        </authorList>
    </citation>
    <scope>NUCLEOTIDE SEQUENCE [LARGE SCALE GENOMIC DNA]</scope>
    <source>
        <strain evidence="1 2">DSM 20623</strain>
    </source>
</reference>
<evidence type="ECO:0000313" key="2">
    <source>
        <dbReference type="Proteomes" id="UP000051658"/>
    </source>
</evidence>
<evidence type="ECO:0000313" key="1">
    <source>
        <dbReference type="EMBL" id="KRN56261.1"/>
    </source>
</evidence>
<accession>A0A0R2I141</accession>
<dbReference type="AlphaFoldDB" id="A0A0R2I141"/>
<comment type="caution">
    <text evidence="1">The sequence shown here is derived from an EMBL/GenBank/DDBJ whole genome shotgun (WGS) entry which is preliminary data.</text>
</comment>
<name>A0A0R2I141_CARDV</name>
<dbReference type="Proteomes" id="UP000051658">
    <property type="component" value="Unassembled WGS sequence"/>
</dbReference>
<dbReference type="EMBL" id="JQBS01000032">
    <property type="protein sequence ID" value="KRN56261.1"/>
    <property type="molecule type" value="Genomic_DNA"/>
</dbReference>
<gene>
    <name evidence="1" type="ORF">IV74_GL001374</name>
</gene>